<feature type="region of interest" description="Disordered" evidence="2">
    <location>
        <begin position="286"/>
        <end position="330"/>
    </location>
</feature>
<feature type="compositionally biased region" description="Basic and acidic residues" evidence="2">
    <location>
        <begin position="301"/>
        <end position="319"/>
    </location>
</feature>
<dbReference type="STRING" id="8355.A0A1L8G3G1"/>
<dbReference type="InterPro" id="IPR046903">
    <property type="entry name" value="Mab-21-like_nuc_Trfase"/>
</dbReference>
<dbReference type="PANTHER" id="PTHR10656:SF35">
    <property type="entry name" value="CYCLIC GMP-AMP SYNTHASE"/>
    <property type="match status" value="1"/>
</dbReference>
<dbReference type="GO" id="GO:0003682">
    <property type="term" value="F:chromatin binding"/>
    <property type="evidence" value="ECO:0000318"/>
    <property type="project" value="GO_Central"/>
</dbReference>
<feature type="compositionally biased region" description="Basic and acidic residues" evidence="2">
    <location>
        <begin position="135"/>
        <end position="149"/>
    </location>
</feature>
<dbReference type="OMA" id="NAKTCCE"/>
<gene>
    <name evidence="6" type="primary">LOC108717996</name>
</gene>
<keyword evidence="5" id="KW-1185">Reference proteome</keyword>
<evidence type="ECO:0000259" key="4">
    <source>
        <dbReference type="Pfam" id="PF20266"/>
    </source>
</evidence>
<dbReference type="GO" id="GO:0071360">
    <property type="term" value="P:cellular response to exogenous dsRNA"/>
    <property type="evidence" value="ECO:0000318"/>
    <property type="project" value="GO_Central"/>
</dbReference>
<dbReference type="GO" id="GO:0002230">
    <property type="term" value="P:positive regulation of defense response to virus by host"/>
    <property type="evidence" value="ECO:0000318"/>
    <property type="project" value="GO_Central"/>
</dbReference>
<sequence>MLQAHFCIFSIHTGRDQHIIKRKVYSPDLSRLVKMEGKSPEHTGIKRQTGTTKTECKSESSESTPANSIASRKKSAQGEAYKESKSKKATDGMSSNRTPEKAGTGTIKLIVKDAEGRSRMKETDNDSEATTKITTEGRKMDGAKEEVDKTPGNTIEKTSAGGRKNRIYDNADKANKAVSRAGNATICKRNDGELDNDEESVSKAVIKATMGAESKAFDKEPVNKGRKAKTGNKAMAEVDVEPISNAKKATTGRGNKADKADVEPVGAVRKATPAEENKELHITNLEPVSKAKKATTGKGNKASDKATPGEKNIELDKANAEPISKGGKAYGGNKALDKADVEPVSTATTTEAEKENLAQAKLTMHLKRAVEMLKPRLCDISPAAEKVNKLVNDFLMPILYKDPAFQGTEILTTGSYYEKVKISKPNEFDIMLKIPCERLHITESNVSGGYYMLKLKRNPGHPLTEYEENGNISGQKMLNQLRELIRSNIIGIKGQLVLGKHHGTPDLQEMRITLERKSRTSPAVTILIDENHDKISVDLVLALQVKGSWPSSTSEGMKIETWLGAKVKQEYKYKPMYFVAKQLKNTEEVLWRISFSHIEKLILMNHGNAKTCCESKRDKCCRKQCLKLMKYLLEQLNSKGSRNMTHFCSYHAKTALLHSCTLYPKDEDWKPEHIAGCFGRYIEYFIKCLKEANLPNFFIPSLNLFSEEFIPKTSLKYLRTKLKEQLSQDYPLFESRATESGLSTI</sequence>
<evidence type="ECO:0000313" key="5">
    <source>
        <dbReference type="Proteomes" id="UP000186698"/>
    </source>
</evidence>
<feature type="domain" description="Mab-21-like HhH/H2TH-like" evidence="4">
    <location>
        <begin position="621"/>
        <end position="722"/>
    </location>
</feature>
<dbReference type="InterPro" id="IPR046906">
    <property type="entry name" value="Mab-21_HhH/H2TH-like"/>
</dbReference>
<proteinExistence type="inferred from homology"/>
<dbReference type="GO" id="GO:0006974">
    <property type="term" value="P:DNA damage response"/>
    <property type="evidence" value="ECO:0000318"/>
    <property type="project" value="GO_Central"/>
</dbReference>
<feature type="compositionally biased region" description="Basic and acidic residues" evidence="2">
    <location>
        <begin position="80"/>
        <end position="90"/>
    </location>
</feature>
<dbReference type="Pfam" id="PF20266">
    <property type="entry name" value="Mab-21_C"/>
    <property type="match status" value="1"/>
</dbReference>
<dbReference type="GO" id="GO:0005634">
    <property type="term" value="C:nucleus"/>
    <property type="evidence" value="ECO:0000318"/>
    <property type="project" value="GO_Central"/>
</dbReference>
<reference evidence="6" key="1">
    <citation type="submission" date="2025-08" db="UniProtKB">
        <authorList>
            <consortium name="RefSeq"/>
        </authorList>
    </citation>
    <scope>IDENTIFICATION</scope>
    <source>
        <strain evidence="6">J_2021</strain>
        <tissue evidence="6">Erythrocytes</tissue>
    </source>
</reference>
<dbReference type="GO" id="GO:0002218">
    <property type="term" value="P:activation of innate immune response"/>
    <property type="evidence" value="ECO:0000318"/>
    <property type="project" value="GO_Central"/>
</dbReference>
<organism evidence="5 6">
    <name type="scientific">Xenopus laevis</name>
    <name type="common">African clawed frog</name>
    <dbReference type="NCBI Taxonomy" id="8355"/>
    <lineage>
        <taxon>Eukaryota</taxon>
        <taxon>Metazoa</taxon>
        <taxon>Chordata</taxon>
        <taxon>Craniata</taxon>
        <taxon>Vertebrata</taxon>
        <taxon>Euteleostomi</taxon>
        <taxon>Amphibia</taxon>
        <taxon>Batrachia</taxon>
        <taxon>Anura</taxon>
        <taxon>Pipoidea</taxon>
        <taxon>Pipidae</taxon>
        <taxon>Xenopodinae</taxon>
        <taxon>Xenopus</taxon>
        <taxon>Xenopus</taxon>
    </lineage>
</organism>
<dbReference type="PANTHER" id="PTHR10656">
    <property type="entry name" value="CELL FATE DETERMINING PROTEIN MAB21-RELATED"/>
    <property type="match status" value="1"/>
</dbReference>
<dbReference type="OrthoDB" id="6054650at2759"/>
<dbReference type="Proteomes" id="UP000186698">
    <property type="component" value="Chromosome 5S"/>
</dbReference>
<dbReference type="Gene3D" id="1.10.1410.40">
    <property type="match status" value="1"/>
</dbReference>
<dbReference type="SMART" id="SM01265">
    <property type="entry name" value="Mab-21"/>
    <property type="match status" value="1"/>
</dbReference>
<evidence type="ECO:0000259" key="3">
    <source>
        <dbReference type="Pfam" id="PF03281"/>
    </source>
</evidence>
<dbReference type="GO" id="GO:0038001">
    <property type="term" value="P:paracrine signaling"/>
    <property type="evidence" value="ECO:0000318"/>
    <property type="project" value="GO_Central"/>
</dbReference>
<feature type="compositionally biased region" description="Basic and acidic residues" evidence="2">
    <location>
        <begin position="35"/>
        <end position="44"/>
    </location>
</feature>
<dbReference type="AlphaFoldDB" id="A0A1L8G3G1"/>
<dbReference type="GO" id="GO:0061501">
    <property type="term" value="F:2',3'-cyclic GMP-AMP synthase activity"/>
    <property type="evidence" value="ECO:0000318"/>
    <property type="project" value="GO_Central"/>
</dbReference>
<feature type="compositionally biased region" description="Basic and acidic residues" evidence="2">
    <location>
        <begin position="110"/>
        <end position="124"/>
    </location>
</feature>
<dbReference type="GO" id="GO:2000042">
    <property type="term" value="P:negative regulation of double-strand break repair via homologous recombination"/>
    <property type="evidence" value="ECO:0000318"/>
    <property type="project" value="GO_Central"/>
</dbReference>
<dbReference type="PaxDb" id="8355-A0A1L8G3G1"/>
<evidence type="ECO:0000256" key="2">
    <source>
        <dbReference type="SAM" id="MobiDB-lite"/>
    </source>
</evidence>
<dbReference type="Gene3D" id="3.30.460.90">
    <property type="match status" value="1"/>
</dbReference>
<evidence type="ECO:0000313" key="6">
    <source>
        <dbReference type="RefSeq" id="XP_041420610.1"/>
    </source>
</evidence>
<dbReference type="KEGG" id="xla:108717996"/>
<dbReference type="Pfam" id="PF03281">
    <property type="entry name" value="Mab-21"/>
    <property type="match status" value="1"/>
</dbReference>
<dbReference type="GeneID" id="108717996"/>
<dbReference type="RefSeq" id="XP_041420610.1">
    <property type="nucleotide sequence ID" value="XM_041564676.1"/>
</dbReference>
<dbReference type="InterPro" id="IPR024810">
    <property type="entry name" value="MAB21L/cGLR"/>
</dbReference>
<dbReference type="FunFam" id="1.10.1410.40:FF:000007">
    <property type="entry name" value="Cyclic GMP-AMP synthase"/>
    <property type="match status" value="1"/>
</dbReference>
<name>A0A1L8G3G1_XENLA</name>
<feature type="region of interest" description="Disordered" evidence="2">
    <location>
        <begin position="35"/>
        <end position="165"/>
    </location>
</feature>
<feature type="domain" description="Mab-21-like nucleotidyltransferase" evidence="3">
    <location>
        <begin position="416"/>
        <end position="604"/>
    </location>
</feature>
<dbReference type="GO" id="GO:0005829">
    <property type="term" value="C:cytosol"/>
    <property type="evidence" value="ECO:0000318"/>
    <property type="project" value="GO_Central"/>
</dbReference>
<evidence type="ECO:0000256" key="1">
    <source>
        <dbReference type="ARBA" id="ARBA00008307"/>
    </source>
</evidence>
<protein>
    <submittedName>
        <fullName evidence="6">Cyclic GMP-AMP synthase isoform X1</fullName>
    </submittedName>
</protein>
<dbReference type="GO" id="GO:0003690">
    <property type="term" value="F:double-stranded DNA binding"/>
    <property type="evidence" value="ECO:0000318"/>
    <property type="project" value="GO_Central"/>
</dbReference>
<dbReference type="GO" id="GO:0035861">
    <property type="term" value="C:site of double-strand break"/>
    <property type="evidence" value="ECO:0000318"/>
    <property type="project" value="GO_Central"/>
</dbReference>
<dbReference type="GO" id="GO:0032481">
    <property type="term" value="P:positive regulation of type I interferon production"/>
    <property type="evidence" value="ECO:0000318"/>
    <property type="project" value="GO_Central"/>
</dbReference>
<accession>A0A1L8G3G1</accession>
<comment type="similarity">
    <text evidence="1">Belongs to the mab-21 family.</text>
</comment>